<evidence type="ECO:0000256" key="5">
    <source>
        <dbReference type="SAM" id="SignalP"/>
    </source>
</evidence>
<dbReference type="AlphaFoldDB" id="A0A1T2KU38"/>
<dbReference type="NCBIfam" id="TIGR04485">
    <property type="entry name" value="thiosulf_SoxX"/>
    <property type="match status" value="1"/>
</dbReference>
<dbReference type="SUPFAM" id="SSF46626">
    <property type="entry name" value="Cytochrome c"/>
    <property type="match status" value="1"/>
</dbReference>
<dbReference type="InterPro" id="IPR030999">
    <property type="entry name" value="Thiosulf_SoxX"/>
</dbReference>
<evidence type="ECO:0000256" key="1">
    <source>
        <dbReference type="ARBA" id="ARBA00022617"/>
    </source>
</evidence>
<keyword evidence="5" id="KW-0732">Signal</keyword>
<dbReference type="Pfam" id="PF13442">
    <property type="entry name" value="Cytochrome_CBB3"/>
    <property type="match status" value="1"/>
</dbReference>
<dbReference type="InterPro" id="IPR036909">
    <property type="entry name" value="Cyt_c-like_dom_sf"/>
</dbReference>
<dbReference type="Gene3D" id="1.10.760.10">
    <property type="entry name" value="Cytochrome c-like domain"/>
    <property type="match status" value="1"/>
</dbReference>
<reference evidence="7 8" key="1">
    <citation type="submission" date="2016-11" db="EMBL/GenBank/DDBJ databases">
        <title>Mixed transmission modes and dynamic genome evolution in an obligate animal-bacterial symbiosis.</title>
        <authorList>
            <person name="Russell S.L."/>
            <person name="Corbett-Detig R.B."/>
            <person name="Cavanaugh C.M."/>
        </authorList>
    </citation>
    <scope>NUCLEOTIDE SEQUENCE [LARGE SCALE GENOMIC DNA]</scope>
    <source>
        <strain evidence="7">Se-Cadez</strain>
    </source>
</reference>
<feature type="signal peptide" evidence="5">
    <location>
        <begin position="1"/>
        <end position="29"/>
    </location>
</feature>
<keyword evidence="1 4" id="KW-0349">Heme</keyword>
<keyword evidence="2 4" id="KW-0479">Metal-binding</keyword>
<keyword evidence="8" id="KW-1185">Reference proteome</keyword>
<dbReference type="GO" id="GO:0046872">
    <property type="term" value="F:metal ion binding"/>
    <property type="evidence" value="ECO:0007669"/>
    <property type="project" value="UniProtKB-KW"/>
</dbReference>
<organism evidence="7 8">
    <name type="scientific">Solemya velesiana gill symbiont</name>
    <dbReference type="NCBI Taxonomy" id="1918948"/>
    <lineage>
        <taxon>Bacteria</taxon>
        <taxon>Pseudomonadati</taxon>
        <taxon>Pseudomonadota</taxon>
        <taxon>Gammaproteobacteria</taxon>
        <taxon>sulfur-oxidizing symbionts</taxon>
    </lineage>
</organism>
<evidence type="ECO:0000256" key="3">
    <source>
        <dbReference type="ARBA" id="ARBA00023004"/>
    </source>
</evidence>
<gene>
    <name evidence="7" type="ORF">BOW51_07485</name>
</gene>
<dbReference type="RefSeq" id="WP_078487258.1">
    <property type="nucleotide sequence ID" value="NZ_MPRJ01000042.1"/>
</dbReference>
<dbReference type="InterPro" id="IPR009056">
    <property type="entry name" value="Cyt_c-like_dom"/>
</dbReference>
<keyword evidence="3 4" id="KW-0408">Iron</keyword>
<accession>A0A1T2KU38</accession>
<evidence type="ECO:0000256" key="4">
    <source>
        <dbReference type="PROSITE-ProRule" id="PRU00433"/>
    </source>
</evidence>
<sequence>MKRKYLVGAAGVLAAVITGAIVAPQAVLAAKGASMVEEGKKIAFDRKKGNCLACHMMGDGASPGNIAPPLLAMKSRYPDKAKLRAQIWDATTANPDSTMPPFGKHNILSASELDKIVEYVWTL</sequence>
<evidence type="ECO:0000313" key="7">
    <source>
        <dbReference type="EMBL" id="OOZ36367.1"/>
    </source>
</evidence>
<evidence type="ECO:0000256" key="2">
    <source>
        <dbReference type="ARBA" id="ARBA00022723"/>
    </source>
</evidence>
<dbReference type="GO" id="GO:0020037">
    <property type="term" value="F:heme binding"/>
    <property type="evidence" value="ECO:0007669"/>
    <property type="project" value="InterPro"/>
</dbReference>
<name>A0A1T2KU38_9GAMM</name>
<proteinExistence type="predicted"/>
<dbReference type="Proteomes" id="UP000190896">
    <property type="component" value="Unassembled WGS sequence"/>
</dbReference>
<dbReference type="PROSITE" id="PS51007">
    <property type="entry name" value="CYTC"/>
    <property type="match status" value="1"/>
</dbReference>
<feature type="domain" description="Cytochrome c" evidence="6">
    <location>
        <begin position="34"/>
        <end position="123"/>
    </location>
</feature>
<feature type="chain" id="PRO_5012978689" evidence="5">
    <location>
        <begin position="30"/>
        <end position="123"/>
    </location>
</feature>
<dbReference type="GO" id="GO:0009055">
    <property type="term" value="F:electron transfer activity"/>
    <property type="evidence" value="ECO:0007669"/>
    <property type="project" value="InterPro"/>
</dbReference>
<evidence type="ECO:0000313" key="8">
    <source>
        <dbReference type="Proteomes" id="UP000190896"/>
    </source>
</evidence>
<dbReference type="EMBL" id="MPRJ01000042">
    <property type="protein sequence ID" value="OOZ36367.1"/>
    <property type="molecule type" value="Genomic_DNA"/>
</dbReference>
<evidence type="ECO:0000259" key="6">
    <source>
        <dbReference type="PROSITE" id="PS51007"/>
    </source>
</evidence>
<comment type="caution">
    <text evidence="7">The sequence shown here is derived from an EMBL/GenBank/DDBJ whole genome shotgun (WGS) entry which is preliminary data.</text>
</comment>
<dbReference type="OrthoDB" id="9793634at2"/>
<protein>
    <submittedName>
        <fullName evidence="7">Sulfur oxidation c-type cytochrome SoxX</fullName>
    </submittedName>
</protein>